<feature type="region of interest" description="Disordered" evidence="7">
    <location>
        <begin position="1"/>
        <end position="46"/>
    </location>
</feature>
<dbReference type="PRINTS" id="PR00162">
    <property type="entry name" value="RIESKE"/>
</dbReference>
<evidence type="ECO:0000256" key="4">
    <source>
        <dbReference type="ARBA" id="ARBA00023014"/>
    </source>
</evidence>
<dbReference type="GO" id="GO:0016020">
    <property type="term" value="C:membrane"/>
    <property type="evidence" value="ECO:0007669"/>
    <property type="project" value="InterPro"/>
</dbReference>
<dbReference type="GO" id="GO:0051537">
    <property type="term" value="F:2 iron, 2 sulfur cluster binding"/>
    <property type="evidence" value="ECO:0007669"/>
    <property type="project" value="UniProtKB-KW"/>
</dbReference>
<dbReference type="CDD" id="cd03467">
    <property type="entry name" value="Rieske"/>
    <property type="match status" value="1"/>
</dbReference>
<dbReference type="Gene3D" id="2.102.10.10">
    <property type="entry name" value="Rieske [2Fe-2S] iron-sulphur domain"/>
    <property type="match status" value="1"/>
</dbReference>
<dbReference type="HOGENOM" id="CLU_1276139_0_0_0"/>
<comment type="cofactor">
    <cofactor evidence="6">
        <name>[2Fe-2S] cluster</name>
        <dbReference type="ChEBI" id="CHEBI:190135"/>
    </cofactor>
</comment>
<evidence type="ECO:0000259" key="8">
    <source>
        <dbReference type="PROSITE" id="PS51296"/>
    </source>
</evidence>
<dbReference type="InParanoid" id="W0RTR1"/>
<dbReference type="GO" id="GO:0046872">
    <property type="term" value="F:metal ion binding"/>
    <property type="evidence" value="ECO:0007669"/>
    <property type="project" value="UniProtKB-KW"/>
</dbReference>
<dbReference type="InterPro" id="IPR014349">
    <property type="entry name" value="Rieske_Fe-S_prot"/>
</dbReference>
<dbReference type="eggNOG" id="COG0723">
    <property type="taxonomic scope" value="Bacteria"/>
</dbReference>
<evidence type="ECO:0000313" key="9">
    <source>
        <dbReference type="EMBL" id="AHG93847.1"/>
    </source>
</evidence>
<feature type="domain" description="Rieske" evidence="8">
    <location>
        <begin position="127"/>
        <end position="211"/>
    </location>
</feature>
<feature type="compositionally biased region" description="Low complexity" evidence="7">
    <location>
        <begin position="34"/>
        <end position="46"/>
    </location>
</feature>
<dbReference type="AlphaFoldDB" id="W0RTR1"/>
<evidence type="ECO:0000256" key="7">
    <source>
        <dbReference type="SAM" id="MobiDB-lite"/>
    </source>
</evidence>
<reference evidence="9 10" key="1">
    <citation type="journal article" date="2014" name="Genome Announc.">
        <title>Genome Sequence and Methylome of Soil Bacterium Gemmatirosa kalamazoonensis KBS708T, a Member of the Rarely Cultivated Gemmatimonadetes Phylum.</title>
        <authorList>
            <person name="Debruyn J.M."/>
            <person name="Radosevich M."/>
            <person name="Wommack K.E."/>
            <person name="Polson S.W."/>
            <person name="Hauser L.J."/>
            <person name="Fawaz M.N."/>
            <person name="Korlach J."/>
            <person name="Tsai Y.C."/>
        </authorList>
    </citation>
    <scope>NUCLEOTIDE SEQUENCE [LARGE SCALE GENOMIC DNA]</scope>
    <source>
        <strain evidence="9 10">KBS708</strain>
        <plasmid evidence="10">Plasmid 2</plasmid>
    </source>
</reference>
<protein>
    <submittedName>
        <fullName evidence="9">Rieske [2Fe-2S] iron-sulfur domain-containing protein</fullName>
    </submittedName>
</protein>
<dbReference type="PANTHER" id="PTHR10134">
    <property type="entry name" value="CYTOCHROME B-C1 COMPLEX SUBUNIT RIESKE, MITOCHONDRIAL"/>
    <property type="match status" value="1"/>
</dbReference>
<keyword evidence="1" id="KW-0001">2Fe-2S</keyword>
<keyword evidence="2" id="KW-0479">Metal-binding</keyword>
<dbReference type="InterPro" id="IPR036922">
    <property type="entry name" value="Rieske_2Fe-2S_sf"/>
</dbReference>
<proteinExistence type="predicted"/>
<evidence type="ECO:0000256" key="3">
    <source>
        <dbReference type="ARBA" id="ARBA00023004"/>
    </source>
</evidence>
<evidence type="ECO:0000256" key="5">
    <source>
        <dbReference type="ARBA" id="ARBA00023157"/>
    </source>
</evidence>
<keyword evidence="9" id="KW-0614">Plasmid</keyword>
<dbReference type="PROSITE" id="PS51296">
    <property type="entry name" value="RIESKE"/>
    <property type="match status" value="1"/>
</dbReference>
<evidence type="ECO:0000256" key="2">
    <source>
        <dbReference type="ARBA" id="ARBA00022723"/>
    </source>
</evidence>
<keyword evidence="5" id="KW-1015">Disulfide bond</keyword>
<keyword evidence="4" id="KW-0411">Iron-sulfur</keyword>
<dbReference type="Proteomes" id="UP000019151">
    <property type="component" value="Plasmid 2"/>
</dbReference>
<keyword evidence="3" id="KW-0408">Iron</keyword>
<keyword evidence="10" id="KW-1185">Reference proteome</keyword>
<sequence>MAYGNSRPLRPDDLVGPTLRSPRRPEPPTMRSLPTLPAADAHDTTPPAGCGELAALTLSRRGFVSTAAWSALAAALASACGGGEGLSGVKGPSASGVTFSNGVVWIPLTSVTALAQPGGFLITNGGDNDVRDATSGRRPDVIVINVGPDQFRAFTSICTHEQCTVGDFTGSRIRCFCHGSEFDSNGRVAAGPATRALTEYTVKLDAATRTLTVMRG</sequence>
<dbReference type="KEGG" id="gba:J421_6312"/>
<gene>
    <name evidence="9" type="ORF">J421_6312</name>
</gene>
<dbReference type="Pfam" id="PF00355">
    <property type="entry name" value="Rieske"/>
    <property type="match status" value="1"/>
</dbReference>
<evidence type="ECO:0000256" key="1">
    <source>
        <dbReference type="ARBA" id="ARBA00022714"/>
    </source>
</evidence>
<evidence type="ECO:0000256" key="6">
    <source>
        <dbReference type="ARBA" id="ARBA00034078"/>
    </source>
</evidence>
<geneLocation type="plasmid" evidence="9 10">
    <name>2</name>
</geneLocation>
<name>W0RTR1_9BACT</name>
<evidence type="ECO:0000313" key="10">
    <source>
        <dbReference type="Proteomes" id="UP000019151"/>
    </source>
</evidence>
<dbReference type="SUPFAM" id="SSF50022">
    <property type="entry name" value="ISP domain"/>
    <property type="match status" value="1"/>
</dbReference>
<accession>W0RTR1</accession>
<organism evidence="9 10">
    <name type="scientific">Gemmatirosa kalamazoonensis</name>
    <dbReference type="NCBI Taxonomy" id="861299"/>
    <lineage>
        <taxon>Bacteria</taxon>
        <taxon>Pseudomonadati</taxon>
        <taxon>Gemmatimonadota</taxon>
        <taxon>Gemmatimonadia</taxon>
        <taxon>Gemmatimonadales</taxon>
        <taxon>Gemmatimonadaceae</taxon>
        <taxon>Gemmatirosa</taxon>
    </lineage>
</organism>
<dbReference type="EMBL" id="CP007130">
    <property type="protein sequence ID" value="AHG93847.1"/>
    <property type="molecule type" value="Genomic_DNA"/>
</dbReference>
<dbReference type="InterPro" id="IPR005805">
    <property type="entry name" value="Rieske_Fe-S_prot_C"/>
</dbReference>
<dbReference type="InterPro" id="IPR017941">
    <property type="entry name" value="Rieske_2Fe-2S"/>
</dbReference>